<reference evidence="3" key="1">
    <citation type="submission" date="2021-01" db="EMBL/GenBank/DDBJ databases">
        <title>Caligus Genome Assembly.</title>
        <authorList>
            <person name="Gallardo-Escarate C."/>
        </authorList>
    </citation>
    <scope>NUCLEOTIDE SEQUENCE [LARGE SCALE GENOMIC DNA]</scope>
</reference>
<evidence type="ECO:0000256" key="1">
    <source>
        <dbReference type="SAM" id="SignalP"/>
    </source>
</evidence>
<keyword evidence="1" id="KW-0732">Signal</keyword>
<dbReference type="Proteomes" id="UP000595437">
    <property type="component" value="Chromosome 16"/>
</dbReference>
<name>A0A7T8GRQ6_CALRO</name>
<evidence type="ECO:0000313" key="3">
    <source>
        <dbReference type="Proteomes" id="UP000595437"/>
    </source>
</evidence>
<keyword evidence="3" id="KW-1185">Reference proteome</keyword>
<evidence type="ECO:0000313" key="2">
    <source>
        <dbReference type="EMBL" id="QQP36559.1"/>
    </source>
</evidence>
<gene>
    <name evidence="2" type="ORF">FKW44_021699</name>
</gene>
<sequence length="97" mass="10751">GSVLGPLLFIILTVNLSDYLRAAVNPTPTILLSSSRLHPGNRSTSRWVRHRRPWRRIQISMDSTKTWKNPTLHLGAPDTPSIATLNLLGVTVGRTLT</sequence>
<accession>A0A7T8GRQ6</accession>
<dbReference type="EMBL" id="CP045905">
    <property type="protein sequence ID" value="QQP36559.1"/>
    <property type="molecule type" value="Genomic_DNA"/>
</dbReference>
<feature type="signal peptide" evidence="1">
    <location>
        <begin position="1"/>
        <end position="22"/>
    </location>
</feature>
<organism evidence="2 3">
    <name type="scientific">Caligus rogercresseyi</name>
    <name type="common">Sea louse</name>
    <dbReference type="NCBI Taxonomy" id="217165"/>
    <lineage>
        <taxon>Eukaryota</taxon>
        <taxon>Metazoa</taxon>
        <taxon>Ecdysozoa</taxon>
        <taxon>Arthropoda</taxon>
        <taxon>Crustacea</taxon>
        <taxon>Multicrustacea</taxon>
        <taxon>Hexanauplia</taxon>
        <taxon>Copepoda</taxon>
        <taxon>Siphonostomatoida</taxon>
        <taxon>Caligidae</taxon>
        <taxon>Caligus</taxon>
    </lineage>
</organism>
<feature type="non-terminal residue" evidence="2">
    <location>
        <position position="1"/>
    </location>
</feature>
<protein>
    <submittedName>
        <fullName evidence="2">Uncharacterized protein</fullName>
    </submittedName>
</protein>
<dbReference type="AlphaFoldDB" id="A0A7T8GRQ6"/>
<proteinExistence type="predicted"/>
<feature type="chain" id="PRO_5031058126" evidence="1">
    <location>
        <begin position="23"/>
        <end position="97"/>
    </location>
</feature>